<protein>
    <recommendedName>
        <fullName evidence="6 7">6-phosphogluconolactonase</fullName>
        <shortName evidence="7">6PGL</shortName>
        <ecNumber evidence="5 7">3.1.1.31</ecNumber>
    </recommendedName>
</protein>
<dbReference type="SUPFAM" id="SSF100950">
    <property type="entry name" value="NagB/RpiA/CoA transferase-like"/>
    <property type="match status" value="1"/>
</dbReference>
<dbReference type="OrthoDB" id="9810967at2"/>
<comment type="pathway">
    <text evidence="3 7">Carbohydrate degradation; pentose phosphate pathway; D-ribulose 5-phosphate from D-glucose 6-phosphate (oxidative stage): step 2/3.</text>
</comment>
<evidence type="ECO:0000256" key="6">
    <source>
        <dbReference type="ARBA" id="ARBA00020337"/>
    </source>
</evidence>
<evidence type="ECO:0000256" key="7">
    <source>
        <dbReference type="RuleBase" id="RU365095"/>
    </source>
</evidence>
<dbReference type="PANTHER" id="PTHR11054:SF0">
    <property type="entry name" value="6-PHOSPHOGLUCONOLACTONASE"/>
    <property type="match status" value="1"/>
</dbReference>
<dbReference type="Gene3D" id="3.40.50.1360">
    <property type="match status" value="1"/>
</dbReference>
<evidence type="ECO:0000313" key="9">
    <source>
        <dbReference type="EMBL" id="KHD98604.1"/>
    </source>
</evidence>
<proteinExistence type="inferred from homology"/>
<feature type="domain" description="Glucosamine/galactosamine-6-phosphate isomerase" evidence="8">
    <location>
        <begin position="11"/>
        <end position="238"/>
    </location>
</feature>
<dbReference type="InterPro" id="IPR006148">
    <property type="entry name" value="Glc/Gal-6P_isomerase"/>
</dbReference>
<dbReference type="GO" id="GO:0017057">
    <property type="term" value="F:6-phosphogluconolactonase activity"/>
    <property type="evidence" value="ECO:0007669"/>
    <property type="project" value="UniProtKB-UniRule"/>
</dbReference>
<evidence type="ECO:0000256" key="3">
    <source>
        <dbReference type="ARBA" id="ARBA00004961"/>
    </source>
</evidence>
<comment type="function">
    <text evidence="2 7">Hydrolysis of 6-phosphogluconolactone to 6-phosphogluconate.</text>
</comment>
<dbReference type="GO" id="GO:0005975">
    <property type="term" value="P:carbohydrate metabolic process"/>
    <property type="evidence" value="ECO:0007669"/>
    <property type="project" value="UniProtKB-UniRule"/>
</dbReference>
<dbReference type="NCBIfam" id="TIGR01198">
    <property type="entry name" value="pgl"/>
    <property type="match status" value="1"/>
</dbReference>
<dbReference type="RefSeq" id="WP_017832801.1">
    <property type="nucleotide sequence ID" value="NZ_JSUH01000002.1"/>
</dbReference>
<accession>A0A0A6VXN4</accession>
<reference evidence="9 10" key="1">
    <citation type="journal article" date="2003" name="Int. J. Syst. Evol. Microbiol.">
        <title>Kocuria polaris sp. nov., an orange-pigmented psychrophilic bacterium isolated from an Antarctic cyanobacterial mat sample.</title>
        <authorList>
            <person name="Reddy G.S."/>
            <person name="Prakash J.S."/>
            <person name="Prabahar V."/>
            <person name="Matsumoto G.I."/>
            <person name="Stackebrandt E."/>
            <person name="Shivaji S."/>
        </authorList>
    </citation>
    <scope>NUCLEOTIDE SEQUENCE [LARGE SCALE GENOMIC DNA]</scope>
    <source>
        <strain evidence="9 10">CMS 76or</strain>
    </source>
</reference>
<sequence>MSAELETVAHPDKQSLAADTADRVLDVVVAAQEERGEASLVLTGGSMGTAVLAALAASARRDEVDWTRVDVWWSDERFVAGDSADRNCVQAVEAVGGALDLNPDRVHYMGSADDFATAEDAAFDYRRELAAAADAEQRTEAFPRFDLSLLGLGPDGHVASLFPGLPHVHEQDATVLGVRDSPKPPPERVTMTLPMINSAERVWFLVAGADKAGAVAAVRGGAPIERTPGAGVRGTEETLLLVTQDALDG</sequence>
<comment type="caution">
    <text evidence="9">The sequence shown here is derived from an EMBL/GenBank/DDBJ whole genome shotgun (WGS) entry which is preliminary data.</text>
</comment>
<dbReference type="UniPathway" id="UPA00115">
    <property type="reaction ID" value="UER00409"/>
</dbReference>
<comment type="catalytic activity">
    <reaction evidence="1 7">
        <text>6-phospho-D-glucono-1,5-lactone + H2O = 6-phospho-D-gluconate + H(+)</text>
        <dbReference type="Rhea" id="RHEA:12556"/>
        <dbReference type="ChEBI" id="CHEBI:15377"/>
        <dbReference type="ChEBI" id="CHEBI:15378"/>
        <dbReference type="ChEBI" id="CHEBI:57955"/>
        <dbReference type="ChEBI" id="CHEBI:58759"/>
        <dbReference type="EC" id="3.1.1.31"/>
    </reaction>
</comment>
<evidence type="ECO:0000256" key="1">
    <source>
        <dbReference type="ARBA" id="ARBA00000832"/>
    </source>
</evidence>
<dbReference type="InterPro" id="IPR037171">
    <property type="entry name" value="NagB/RpiA_transferase-like"/>
</dbReference>
<dbReference type="InterPro" id="IPR039104">
    <property type="entry name" value="6PGL"/>
</dbReference>
<dbReference type="EC" id="3.1.1.31" evidence="5 7"/>
<evidence type="ECO:0000256" key="4">
    <source>
        <dbReference type="ARBA" id="ARBA00010662"/>
    </source>
</evidence>
<evidence type="ECO:0000256" key="2">
    <source>
        <dbReference type="ARBA" id="ARBA00002681"/>
    </source>
</evidence>
<dbReference type="GO" id="GO:0006098">
    <property type="term" value="P:pentose-phosphate shunt"/>
    <property type="evidence" value="ECO:0007669"/>
    <property type="project" value="UniProtKB-UniPathway"/>
</dbReference>
<organism evidence="9 10">
    <name type="scientific">Kocuria rosea subsp. polaris</name>
    <dbReference type="NCBI Taxonomy" id="136273"/>
    <lineage>
        <taxon>Bacteria</taxon>
        <taxon>Bacillati</taxon>
        <taxon>Actinomycetota</taxon>
        <taxon>Actinomycetes</taxon>
        <taxon>Micrococcales</taxon>
        <taxon>Micrococcaceae</taxon>
        <taxon>Kocuria</taxon>
    </lineage>
</organism>
<dbReference type="CDD" id="cd01400">
    <property type="entry name" value="6PGL"/>
    <property type="match status" value="1"/>
</dbReference>
<gene>
    <name evidence="7" type="primary">pgl</name>
    <name evidence="9" type="ORF">GY22_02665</name>
</gene>
<evidence type="ECO:0000259" key="8">
    <source>
        <dbReference type="Pfam" id="PF01182"/>
    </source>
</evidence>
<evidence type="ECO:0000313" key="10">
    <source>
        <dbReference type="Proteomes" id="UP000030466"/>
    </source>
</evidence>
<dbReference type="EMBL" id="JSUH01000002">
    <property type="protein sequence ID" value="KHD98604.1"/>
    <property type="molecule type" value="Genomic_DNA"/>
</dbReference>
<keyword evidence="7" id="KW-0378">Hydrolase</keyword>
<comment type="similarity">
    <text evidence="4 7">Belongs to the glucosamine/galactosamine-6-phosphate isomerase family. 6-phosphogluconolactonase subfamily.</text>
</comment>
<keyword evidence="10" id="KW-1185">Reference proteome</keyword>
<evidence type="ECO:0000256" key="5">
    <source>
        <dbReference type="ARBA" id="ARBA00013198"/>
    </source>
</evidence>
<dbReference type="PANTHER" id="PTHR11054">
    <property type="entry name" value="6-PHOSPHOGLUCONOLACTONASE"/>
    <property type="match status" value="1"/>
</dbReference>
<dbReference type="AlphaFoldDB" id="A0A0A6VXN4"/>
<name>A0A0A6VXN4_KOCRO</name>
<dbReference type="Pfam" id="PF01182">
    <property type="entry name" value="Glucosamine_iso"/>
    <property type="match status" value="1"/>
</dbReference>
<dbReference type="InterPro" id="IPR005900">
    <property type="entry name" value="6-phosphogluconolactonase_DevB"/>
</dbReference>
<dbReference type="Proteomes" id="UP000030466">
    <property type="component" value="Unassembled WGS sequence"/>
</dbReference>